<dbReference type="InterPro" id="IPR027640">
    <property type="entry name" value="Kinesin-like_fam"/>
</dbReference>
<dbReference type="PANTHER" id="PTHR21608:SF7">
    <property type="entry name" value="KINESIN-LIKE PROTEIN CG14535"/>
    <property type="match status" value="1"/>
</dbReference>
<name>A0A5N5T113_9CRUS</name>
<dbReference type="EMBL" id="SEYY01019135">
    <property type="protein sequence ID" value="KAB7498610.1"/>
    <property type="molecule type" value="Genomic_DNA"/>
</dbReference>
<proteinExistence type="predicted"/>
<evidence type="ECO:0000313" key="1">
    <source>
        <dbReference type="EMBL" id="KAB7498610.1"/>
    </source>
</evidence>
<dbReference type="PANTHER" id="PTHR21608">
    <property type="entry name" value="KINESIN-LIKE PROTEIN CG14535"/>
    <property type="match status" value="1"/>
</dbReference>
<dbReference type="OrthoDB" id="6361791at2759"/>
<organism evidence="1 2">
    <name type="scientific">Armadillidium nasatum</name>
    <dbReference type="NCBI Taxonomy" id="96803"/>
    <lineage>
        <taxon>Eukaryota</taxon>
        <taxon>Metazoa</taxon>
        <taxon>Ecdysozoa</taxon>
        <taxon>Arthropoda</taxon>
        <taxon>Crustacea</taxon>
        <taxon>Multicrustacea</taxon>
        <taxon>Malacostraca</taxon>
        <taxon>Eumalacostraca</taxon>
        <taxon>Peracarida</taxon>
        <taxon>Isopoda</taxon>
        <taxon>Oniscidea</taxon>
        <taxon>Crinocheta</taxon>
        <taxon>Armadillidiidae</taxon>
        <taxon>Armadillidium</taxon>
    </lineage>
</organism>
<evidence type="ECO:0000313" key="2">
    <source>
        <dbReference type="Proteomes" id="UP000326759"/>
    </source>
</evidence>
<protein>
    <submittedName>
        <fullName evidence="1">Uncharacterized protein</fullName>
    </submittedName>
</protein>
<dbReference type="GO" id="GO:0007018">
    <property type="term" value="P:microtubule-based movement"/>
    <property type="evidence" value="ECO:0007669"/>
    <property type="project" value="InterPro"/>
</dbReference>
<reference evidence="1 2" key="1">
    <citation type="journal article" date="2019" name="PLoS Biol.">
        <title>Sex chromosomes control vertical transmission of feminizing Wolbachia symbionts in an isopod.</title>
        <authorList>
            <person name="Becking T."/>
            <person name="Chebbi M.A."/>
            <person name="Giraud I."/>
            <person name="Moumen B."/>
            <person name="Laverre T."/>
            <person name="Caubet Y."/>
            <person name="Peccoud J."/>
            <person name="Gilbert C."/>
            <person name="Cordaux R."/>
        </authorList>
    </citation>
    <scope>NUCLEOTIDE SEQUENCE [LARGE SCALE GENOMIC DNA]</scope>
    <source>
        <strain evidence="1">ANa2</strain>
        <tissue evidence="1">Whole body excluding digestive tract and cuticle</tissue>
    </source>
</reference>
<keyword evidence="2" id="KW-1185">Reference proteome</keyword>
<comment type="caution">
    <text evidence="1">The sequence shown here is derived from an EMBL/GenBank/DDBJ whole genome shotgun (WGS) entry which is preliminary data.</text>
</comment>
<gene>
    <name evidence="1" type="ORF">Anas_10874</name>
</gene>
<dbReference type="GO" id="GO:0003777">
    <property type="term" value="F:microtubule motor activity"/>
    <property type="evidence" value="ECO:0007669"/>
    <property type="project" value="InterPro"/>
</dbReference>
<accession>A0A5N5T113</accession>
<dbReference type="AlphaFoldDB" id="A0A5N5T113"/>
<sequence>MKIGTVVGHFSSRILYLVYFFKSFKVHVSLRVTPSVLIGKGESSIISLDKKRRQVTIVEPQNPATQDRVGVSAPKMFAFDQIYSRDDDQYIYLLYNDITKNGISIT</sequence>
<dbReference type="Proteomes" id="UP000326759">
    <property type="component" value="Unassembled WGS sequence"/>
</dbReference>